<reference evidence="8 9" key="1">
    <citation type="journal article" date="2013" name="BMC Genomics">
        <title>The miniature genome of a carnivorous plant Genlisea aurea contains a low number of genes and short non-coding sequences.</title>
        <authorList>
            <person name="Leushkin E.V."/>
            <person name="Sutormin R.A."/>
            <person name="Nabieva E.R."/>
            <person name="Penin A.A."/>
            <person name="Kondrashov A.S."/>
            <person name="Logacheva M.D."/>
        </authorList>
    </citation>
    <scope>NUCLEOTIDE SEQUENCE [LARGE SCALE GENOMIC DNA]</scope>
</reference>
<dbReference type="GO" id="GO:0045735">
    <property type="term" value="F:nutrient reservoir activity"/>
    <property type="evidence" value="ECO:0007669"/>
    <property type="project" value="UniProtKB-KW"/>
</dbReference>
<dbReference type="InterPro" id="IPR050253">
    <property type="entry name" value="Seed_Storage-Functional"/>
</dbReference>
<proteinExistence type="inferred from homology"/>
<feature type="chain" id="PRO_5007751414" description="Cupin type-1 domain-containing protein" evidence="5">
    <location>
        <begin position="27"/>
        <end position="572"/>
    </location>
</feature>
<dbReference type="InterPro" id="IPR011051">
    <property type="entry name" value="RmlC_Cupin_sf"/>
</dbReference>
<organism evidence="8 9">
    <name type="scientific">Genlisea aurea</name>
    <dbReference type="NCBI Taxonomy" id="192259"/>
    <lineage>
        <taxon>Eukaryota</taxon>
        <taxon>Viridiplantae</taxon>
        <taxon>Streptophyta</taxon>
        <taxon>Embryophyta</taxon>
        <taxon>Tracheophyta</taxon>
        <taxon>Spermatophyta</taxon>
        <taxon>Magnoliopsida</taxon>
        <taxon>eudicotyledons</taxon>
        <taxon>Gunneridae</taxon>
        <taxon>Pentapetalae</taxon>
        <taxon>asterids</taxon>
        <taxon>lamiids</taxon>
        <taxon>Lamiales</taxon>
        <taxon>Lentibulariaceae</taxon>
        <taxon>Genlisea</taxon>
    </lineage>
</organism>
<evidence type="ECO:0000256" key="5">
    <source>
        <dbReference type="RuleBase" id="RU003681"/>
    </source>
</evidence>
<feature type="region of interest" description="Disordered" evidence="6">
    <location>
        <begin position="243"/>
        <end position="271"/>
    </location>
</feature>
<dbReference type="PRINTS" id="PR00439">
    <property type="entry name" value="11SGLOBULIN"/>
</dbReference>
<feature type="compositionally biased region" description="Basic and acidic residues" evidence="6">
    <location>
        <begin position="559"/>
        <end position="572"/>
    </location>
</feature>
<evidence type="ECO:0000256" key="3">
    <source>
        <dbReference type="ARBA" id="ARBA00023129"/>
    </source>
</evidence>
<keyword evidence="9" id="KW-1185">Reference proteome</keyword>
<dbReference type="PANTHER" id="PTHR31189:SF76">
    <property type="entry name" value="11S GLOBULIN SUBUNIT BETA-LIKE"/>
    <property type="match status" value="1"/>
</dbReference>
<feature type="region of interest" description="Disordered" evidence="6">
    <location>
        <begin position="551"/>
        <end position="572"/>
    </location>
</feature>
<comment type="function">
    <text evidence="5">Seed storage protein.</text>
</comment>
<keyword evidence="2 5" id="KW-0758">Storage protein</keyword>
<dbReference type="InterPro" id="IPR014710">
    <property type="entry name" value="RmlC-like_jellyroll"/>
</dbReference>
<dbReference type="InterPro" id="IPR006045">
    <property type="entry name" value="Cupin_1"/>
</dbReference>
<sequence>MATRGTTSSFMTFSLLAFLLLHGCVAQLELPQSGWWHNLREQQQHRLRAKTDCRVQRIDAREPEQRYEFEGGYVEYWDGNNEESECAGIRFVRHVIQPGGLLLPHYANAPQLVYVVQGNGVQGVVIPGCAETFESGESSEGRREGGPRWESERGRGEGGRRWESERGQSEGGRRWEGGEGGSQRDRHQKLRRIRQGDVLALPQGVTRWTYNDGDSELVTVSILDVANDNNQLDLNFRKFFLAGNPSSSGRQEGRREGRQEGRHEGRRFGGREERSDEWRNIFSGFDEELLADAFNVDNQLIRRLQSQDDNRGFIVKAERLNLVLPEYSREEREEEFRHGGGRREQEWRHGGTRREQERRHGGTRREQEWRHGGGRDSSNGLEETFCTLKLHQSIDNPERADIFNPRAGRISTVNSQTLPVLSYLRLNAERGILYRNALTAPKYSANAHSALYVTRGNARIQVVGNEGNAVFDGEVREGQLLIIPQNFAVVKRASEEGFEWINFQTNDNAFNTKLAGRLSAIRSIPADVLANAYDISREEALKLKYNRRESTLFSSESSEEGRYRPRDAEAKA</sequence>
<dbReference type="SUPFAM" id="SSF51182">
    <property type="entry name" value="RmlC-like cupins"/>
    <property type="match status" value="1"/>
</dbReference>
<dbReference type="SMART" id="SM00835">
    <property type="entry name" value="Cupin_1"/>
    <property type="match status" value="2"/>
</dbReference>
<gene>
    <name evidence="8" type="ORF">M569_03772</name>
</gene>
<dbReference type="AlphaFoldDB" id="S8CUE0"/>
<evidence type="ECO:0000256" key="4">
    <source>
        <dbReference type="ARBA" id="ARBA00023157"/>
    </source>
</evidence>
<accession>S8CUE0</accession>
<feature type="compositionally biased region" description="Basic and acidic residues" evidence="6">
    <location>
        <begin position="139"/>
        <end position="185"/>
    </location>
</feature>
<keyword evidence="4 5" id="KW-1015">Disulfide bond</keyword>
<dbReference type="CDD" id="cd02242">
    <property type="entry name" value="cupin_11S_legumin_N"/>
    <property type="match status" value="1"/>
</dbReference>
<dbReference type="OrthoDB" id="1903982at2759"/>
<dbReference type="Proteomes" id="UP000015453">
    <property type="component" value="Unassembled WGS sequence"/>
</dbReference>
<feature type="signal peptide" evidence="5">
    <location>
        <begin position="1"/>
        <end position="26"/>
    </location>
</feature>
<feature type="domain" description="Cupin type-1" evidence="7">
    <location>
        <begin position="58"/>
        <end position="302"/>
    </location>
</feature>
<evidence type="ECO:0000313" key="9">
    <source>
        <dbReference type="Proteomes" id="UP000015453"/>
    </source>
</evidence>
<comment type="similarity">
    <text evidence="1 5">Belongs to the 11S seed storage protein (globulins) family.</text>
</comment>
<feature type="compositionally biased region" description="Basic and acidic residues" evidence="6">
    <location>
        <begin position="331"/>
        <end position="374"/>
    </location>
</feature>
<dbReference type="PANTHER" id="PTHR31189">
    <property type="entry name" value="OS03G0336100 PROTEIN-RELATED"/>
    <property type="match status" value="1"/>
</dbReference>
<feature type="compositionally biased region" description="Basic and acidic residues" evidence="6">
    <location>
        <begin position="251"/>
        <end position="271"/>
    </location>
</feature>
<keyword evidence="3 5" id="KW-0708">Seed storage protein</keyword>
<dbReference type="Gene3D" id="2.60.120.10">
    <property type="entry name" value="Jelly Rolls"/>
    <property type="match status" value="2"/>
</dbReference>
<dbReference type="InterPro" id="IPR022379">
    <property type="entry name" value="11S_seedstore_CS"/>
</dbReference>
<dbReference type="InterPro" id="IPR006044">
    <property type="entry name" value="11S_seedstore_pln"/>
</dbReference>
<dbReference type="FunFam" id="2.60.120.10:FF:000073">
    <property type="entry name" value="Glycinin G1"/>
    <property type="match status" value="1"/>
</dbReference>
<evidence type="ECO:0000313" key="8">
    <source>
        <dbReference type="EMBL" id="EPS70989.1"/>
    </source>
</evidence>
<name>S8CUE0_9LAMI</name>
<evidence type="ECO:0000256" key="1">
    <source>
        <dbReference type="ARBA" id="ARBA00007178"/>
    </source>
</evidence>
<feature type="domain" description="Cupin type-1" evidence="7">
    <location>
        <begin position="392"/>
        <end position="541"/>
    </location>
</feature>
<dbReference type="CDD" id="cd02243">
    <property type="entry name" value="cupin_11S_legumin_C"/>
    <property type="match status" value="1"/>
</dbReference>
<evidence type="ECO:0000256" key="2">
    <source>
        <dbReference type="ARBA" id="ARBA00022761"/>
    </source>
</evidence>
<evidence type="ECO:0000259" key="7">
    <source>
        <dbReference type="SMART" id="SM00835"/>
    </source>
</evidence>
<keyword evidence="5" id="KW-0732">Signal</keyword>
<comment type="subunit">
    <text evidence="5">Hexamer; each subunit is composed of an acidic and a basic chain derived from a single precursor and linked by a disulfide bond.</text>
</comment>
<dbReference type="EMBL" id="AUSU01001448">
    <property type="protein sequence ID" value="EPS70989.1"/>
    <property type="molecule type" value="Genomic_DNA"/>
</dbReference>
<feature type="region of interest" description="Disordered" evidence="6">
    <location>
        <begin position="331"/>
        <end position="380"/>
    </location>
</feature>
<protein>
    <recommendedName>
        <fullName evidence="7">Cupin type-1 domain-containing protein</fullName>
    </recommendedName>
</protein>
<comment type="caution">
    <text evidence="8">The sequence shown here is derived from an EMBL/GenBank/DDBJ whole genome shotgun (WGS) entry which is preliminary data.</text>
</comment>
<dbReference type="PROSITE" id="PS00305">
    <property type="entry name" value="11S_SEED_STORAGE"/>
    <property type="match status" value="1"/>
</dbReference>
<feature type="region of interest" description="Disordered" evidence="6">
    <location>
        <begin position="134"/>
        <end position="191"/>
    </location>
</feature>
<evidence type="ECO:0000256" key="6">
    <source>
        <dbReference type="SAM" id="MobiDB-lite"/>
    </source>
</evidence>
<dbReference type="Pfam" id="PF00190">
    <property type="entry name" value="Cupin_1"/>
    <property type="match status" value="2"/>
</dbReference>